<evidence type="ECO:0000256" key="4">
    <source>
        <dbReference type="ARBA" id="ARBA00012991"/>
    </source>
</evidence>
<dbReference type="UniPathway" id="UPA00362"/>
<sequence length="1242" mass="134086">MPSVPLDEFVKHHDFDPELVERIAVRKFQPPVAIVEADPSWAAHFAAAKARIEAALGDTAVSVAHVGSTSLPRMPAKAIIDVDLTVRDVSDEAAYVGPLERAGFLFLLREPHWHEHRFFCQGGERGEQFPVNLHVWGPGCPEAERHRIFRDWLLKSPDDFALYARVKGEVAEVSARNGESIMEYNLRKEQTIREILDRAFRDLGSMVNGLLLEVIPESSPEKPLNHPRPPGSSLTDEARSCGHDHDRLSPLENSSQGLQGWAANGRPNFLRMHGRPPPGSAPVPSAAKLPAPHALSRLIPSCGAAQAQRMAGPSDCHPACLPSRRRILSQPVFSLPGFFFCRDGAGVVIVKQFKMRVAVTRLGGLAQRRGFASTARRLDTYGFVGLGQMGYQMAKNLQAKLKPTDKVTIFDINPEAMKGLETEMKATGNGAAVELAASAFDASKDADTVITVLPEPQHVQGVYKSILAGSLPKRDRVFVDCSTIDPSTSRQVAASVASAGQGTFVDAPMSGGVVGATAGTLTFMLGADEGTVPRVEPVLLRMGRKVLHCGEQGAGLSAKLANNYLLALNNIATAEAMNLGMRWGLDPKKLAGVINVSTGRCWPSEVNNPVRGVVEAAPAGRDYRGGFGISLMKKDLRLAMVAAEEAGARMALADTAYGVYEAAEKLDECKGRDFSVVYRYLGGKEDGNLEREFPATSEVTAHSSATDQPCPLDGPTVSARLASGTLMRTNNCAVARPSAGAPVPAAHLCTPFTKGRRPGRRRPESAGPAPSLHVNDARALAQVLAPATSELCSKDGRAKAGVPSAVYVALLPLPTEESRPSSHRLGRKWKREEHEGPAGYAHIPEPTTLIQYSSLSRYRSLFLHLSKLVFYYLSSTASSDDRPKAGTARGKGEKPPTMSSANSTGARMKDCTEVSFACPVEGTVLGYYPNLGSGIFFAIAFALCLFAAAGLGAWKRTWTYCAAITVGLILETAGYVGRILLHYNPWNNGAFELQICAIILAPTFICVSVYLTLKHVALHLAPHLSRVPAAWYPRIFLPADLTCLIVQAIGGGIAAAAGHENRKLQRAGNQAIIAGVALQVVVLALFGLMGADYWRRAIRFVRSGEAPRETLALWNNSKFRQFVWAVTAAYIAILIRCVYRRSQRKRRIVEMSGGWGNHIMQDQPSFLVLDATLVLIAVYLLTIFHPGLFFPQMRNGYAKEMAKANSAGGATGTDAERDGESDETKNEATGAANNRRKVEQPA</sequence>
<keyword evidence="10 14" id="KW-0472">Membrane</keyword>
<dbReference type="InterPro" id="IPR006115">
    <property type="entry name" value="6PGDH_NADP-bd"/>
</dbReference>
<dbReference type="Proteomes" id="UP000245956">
    <property type="component" value="Unassembled WGS sequence"/>
</dbReference>
<keyword evidence="5 12" id="KW-0101">Branched-chain amino acid catabolism</keyword>
<feature type="compositionally biased region" description="Basic and acidic residues" evidence="13">
    <location>
        <begin position="1214"/>
        <end position="1226"/>
    </location>
</feature>
<dbReference type="PANTHER" id="PTHR22981:SF7">
    <property type="entry name" value="3-HYDROXYISOBUTYRATE DEHYDROGENASE, MITOCHONDRIAL"/>
    <property type="match status" value="1"/>
</dbReference>
<dbReference type="Gene3D" id="3.30.460.10">
    <property type="entry name" value="Beta Polymerase, domain 2"/>
    <property type="match status" value="1"/>
</dbReference>
<evidence type="ECO:0000313" key="17">
    <source>
        <dbReference type="EMBL" id="PWI66901.1"/>
    </source>
</evidence>
<evidence type="ECO:0000256" key="1">
    <source>
        <dbReference type="ARBA" id="ARBA00004141"/>
    </source>
</evidence>
<keyword evidence="8 12" id="KW-0560">Oxidoreductase</keyword>
<keyword evidence="9 12" id="KW-0520">NAD</keyword>
<dbReference type="GO" id="GO:0050661">
    <property type="term" value="F:NADP binding"/>
    <property type="evidence" value="ECO:0007669"/>
    <property type="project" value="InterPro"/>
</dbReference>
<dbReference type="InterPro" id="IPR002204">
    <property type="entry name" value="3-OH-isobutyrate_DH-rel_CS"/>
</dbReference>
<dbReference type="InterPro" id="IPR007344">
    <property type="entry name" value="GrpB/CoaE"/>
</dbReference>
<evidence type="ECO:0000256" key="8">
    <source>
        <dbReference type="ARBA" id="ARBA00023002"/>
    </source>
</evidence>
<dbReference type="SUPFAM" id="SSF81301">
    <property type="entry name" value="Nucleotidyltransferase"/>
    <property type="match status" value="1"/>
</dbReference>
<keyword evidence="6 14" id="KW-0812">Transmembrane</keyword>
<comment type="catalytic activity">
    <reaction evidence="11 12">
        <text>3-hydroxy-2-methylpropanoate + NAD(+) = 2-methyl-3-oxopropanoate + NADH + H(+)</text>
        <dbReference type="Rhea" id="RHEA:17681"/>
        <dbReference type="ChEBI" id="CHEBI:11805"/>
        <dbReference type="ChEBI" id="CHEBI:15378"/>
        <dbReference type="ChEBI" id="CHEBI:57540"/>
        <dbReference type="ChEBI" id="CHEBI:57700"/>
        <dbReference type="ChEBI" id="CHEBI:57945"/>
        <dbReference type="EC" id="1.1.1.31"/>
    </reaction>
</comment>
<evidence type="ECO:0000256" key="12">
    <source>
        <dbReference type="RuleBase" id="RU910714"/>
    </source>
</evidence>
<comment type="pathway">
    <text evidence="2 12">Amino-acid degradation; L-valine degradation.</text>
</comment>
<dbReference type="Pfam" id="PF14833">
    <property type="entry name" value="NAD_binding_11"/>
    <property type="match status" value="1"/>
</dbReference>
<dbReference type="FunFam" id="1.10.1040.10:FF:000006">
    <property type="entry name" value="3-hydroxyisobutyrate dehydrogenase"/>
    <property type="match status" value="1"/>
</dbReference>
<dbReference type="SUPFAM" id="SSF48179">
    <property type="entry name" value="6-phosphogluconate dehydrogenase C-terminal domain-like"/>
    <property type="match status" value="1"/>
</dbReference>
<dbReference type="NCBIfam" id="TIGR01692">
    <property type="entry name" value="HIBADH"/>
    <property type="match status" value="1"/>
</dbReference>
<dbReference type="InterPro" id="IPR036291">
    <property type="entry name" value="NAD(P)-bd_dom_sf"/>
</dbReference>
<evidence type="ECO:0000256" key="3">
    <source>
        <dbReference type="ARBA" id="ARBA00006013"/>
    </source>
</evidence>
<dbReference type="GO" id="GO:0006574">
    <property type="term" value="P:L-valine catabolic process"/>
    <property type="evidence" value="ECO:0007669"/>
    <property type="project" value="UniProtKB-UniPathway"/>
</dbReference>
<feature type="transmembrane region" description="Helical" evidence="14">
    <location>
        <begin position="1121"/>
        <end position="1139"/>
    </location>
</feature>
<dbReference type="SUPFAM" id="SSF51735">
    <property type="entry name" value="NAD(P)-binding Rossmann-fold domains"/>
    <property type="match status" value="1"/>
</dbReference>
<dbReference type="GO" id="GO:0016020">
    <property type="term" value="C:membrane"/>
    <property type="evidence" value="ECO:0007669"/>
    <property type="project" value="UniProtKB-SubCell"/>
</dbReference>
<feature type="transmembrane region" description="Helical" evidence="14">
    <location>
        <begin position="931"/>
        <end position="951"/>
    </location>
</feature>
<proteinExistence type="inferred from homology"/>
<dbReference type="GO" id="GO:0051287">
    <property type="term" value="F:NAD binding"/>
    <property type="evidence" value="ECO:0007669"/>
    <property type="project" value="InterPro"/>
</dbReference>
<dbReference type="Pfam" id="PF03446">
    <property type="entry name" value="NAD_binding_2"/>
    <property type="match status" value="1"/>
</dbReference>
<feature type="domain" description="6-phosphogluconate dehydrogenase NADP-binding" evidence="15">
    <location>
        <begin position="381"/>
        <end position="550"/>
    </location>
</feature>
<dbReference type="GO" id="GO:0008442">
    <property type="term" value="F:3-hydroxyisobutyrate dehydrogenase activity"/>
    <property type="evidence" value="ECO:0007669"/>
    <property type="project" value="UniProtKB-EC"/>
</dbReference>
<evidence type="ECO:0000256" key="6">
    <source>
        <dbReference type="ARBA" id="ARBA00022692"/>
    </source>
</evidence>
<evidence type="ECO:0000256" key="7">
    <source>
        <dbReference type="ARBA" id="ARBA00022989"/>
    </source>
</evidence>
<dbReference type="GO" id="GO:0005739">
    <property type="term" value="C:mitochondrion"/>
    <property type="evidence" value="ECO:0007669"/>
    <property type="project" value="TreeGrafter"/>
</dbReference>
<reference evidence="17 18" key="1">
    <citation type="journal article" date="2016" name="Front. Microbiol.">
        <title>Genome and transcriptome sequences reveal the specific parasitism of the nematophagous Purpureocillium lilacinum 36-1.</title>
        <authorList>
            <person name="Xie J."/>
            <person name="Li S."/>
            <person name="Mo C."/>
            <person name="Xiao X."/>
            <person name="Peng D."/>
            <person name="Wang G."/>
            <person name="Xiao Y."/>
        </authorList>
    </citation>
    <scope>NUCLEOTIDE SEQUENCE [LARGE SCALE GENOMIC DNA]</scope>
    <source>
        <strain evidence="17 18">36-1</strain>
    </source>
</reference>
<evidence type="ECO:0000313" key="18">
    <source>
        <dbReference type="Proteomes" id="UP000245956"/>
    </source>
</evidence>
<dbReference type="InterPro" id="IPR011548">
    <property type="entry name" value="HIBADH"/>
</dbReference>
<evidence type="ECO:0000256" key="10">
    <source>
        <dbReference type="ARBA" id="ARBA00023136"/>
    </source>
</evidence>
<comment type="similarity">
    <text evidence="3">Belongs to the HIBADH-related family. 3-hydroxyisobutyrate dehydrogenase subfamily.</text>
</comment>
<feature type="compositionally biased region" description="Basic and acidic residues" evidence="13">
    <location>
        <begin position="236"/>
        <end position="249"/>
    </location>
</feature>
<dbReference type="InterPro" id="IPR008927">
    <property type="entry name" value="6-PGluconate_DH-like_C_sf"/>
</dbReference>
<dbReference type="Pfam" id="PF04229">
    <property type="entry name" value="GrpB"/>
    <property type="match status" value="1"/>
</dbReference>
<dbReference type="InterPro" id="IPR007568">
    <property type="entry name" value="RTA1"/>
</dbReference>
<feature type="compositionally biased region" description="Basic and acidic residues" evidence="13">
    <location>
        <begin position="879"/>
        <end position="894"/>
    </location>
</feature>
<dbReference type="InterPro" id="IPR029154">
    <property type="entry name" value="HIBADH-like_NADP-bd"/>
</dbReference>
<keyword evidence="7 14" id="KW-1133">Transmembrane helix</keyword>
<feature type="transmembrane region" description="Helical" evidence="14">
    <location>
        <begin position="958"/>
        <end position="977"/>
    </location>
</feature>
<dbReference type="Gene3D" id="3.40.50.720">
    <property type="entry name" value="NAD(P)-binding Rossmann-like Domain"/>
    <property type="match status" value="1"/>
</dbReference>
<dbReference type="PROSITE" id="PS00895">
    <property type="entry name" value="3_HYDROXYISOBUT_DH"/>
    <property type="match status" value="1"/>
</dbReference>
<comment type="subcellular location">
    <subcellularLocation>
        <location evidence="1">Membrane</location>
        <topology evidence="1">Multi-pass membrane protein</topology>
    </subcellularLocation>
</comment>
<protein>
    <recommendedName>
        <fullName evidence="4 12">3-hydroxyisobutyrate dehydrogenase</fullName>
        <shortName evidence="12">HIBADH</shortName>
        <ecNumber evidence="4 12">1.1.1.31</ecNumber>
    </recommendedName>
</protein>
<organism evidence="17 18">
    <name type="scientific">Purpureocillium lilacinum</name>
    <name type="common">Paecilomyces lilacinus</name>
    <dbReference type="NCBI Taxonomy" id="33203"/>
    <lineage>
        <taxon>Eukaryota</taxon>
        <taxon>Fungi</taxon>
        <taxon>Dikarya</taxon>
        <taxon>Ascomycota</taxon>
        <taxon>Pezizomycotina</taxon>
        <taxon>Sordariomycetes</taxon>
        <taxon>Hypocreomycetidae</taxon>
        <taxon>Hypocreales</taxon>
        <taxon>Ophiocordycipitaceae</taxon>
        <taxon>Purpureocillium</taxon>
    </lineage>
</organism>
<feature type="domain" description="3-hydroxyisobutyrate dehydrogenase-like NAD-binding" evidence="16">
    <location>
        <begin position="553"/>
        <end position="681"/>
    </location>
</feature>
<evidence type="ECO:0000256" key="9">
    <source>
        <dbReference type="ARBA" id="ARBA00023027"/>
    </source>
</evidence>
<evidence type="ECO:0000256" key="2">
    <source>
        <dbReference type="ARBA" id="ARBA00005109"/>
    </source>
</evidence>
<dbReference type="InterPro" id="IPR013328">
    <property type="entry name" value="6PGD_dom2"/>
</dbReference>
<dbReference type="EMBL" id="LCWV01000022">
    <property type="protein sequence ID" value="PWI66901.1"/>
    <property type="molecule type" value="Genomic_DNA"/>
</dbReference>
<evidence type="ECO:0000256" key="13">
    <source>
        <dbReference type="SAM" id="MobiDB-lite"/>
    </source>
</evidence>
<dbReference type="Pfam" id="PF04479">
    <property type="entry name" value="RTA1"/>
    <property type="match status" value="1"/>
</dbReference>
<feature type="transmembrane region" description="Helical" evidence="14">
    <location>
        <begin position="1166"/>
        <end position="1184"/>
    </location>
</feature>
<feature type="region of interest" description="Disordered" evidence="13">
    <location>
        <begin position="1202"/>
        <end position="1242"/>
    </location>
</feature>
<feature type="region of interest" description="Disordered" evidence="13">
    <location>
        <begin position="218"/>
        <end position="257"/>
    </location>
</feature>
<dbReference type="AlphaFoldDB" id="A0A2U3DXB6"/>
<evidence type="ECO:0000256" key="11">
    <source>
        <dbReference type="ARBA" id="ARBA00049197"/>
    </source>
</evidence>
<gene>
    <name evidence="17" type="ORF">PCL_04745</name>
</gene>
<feature type="transmembrane region" description="Helical" evidence="14">
    <location>
        <begin position="1071"/>
        <end position="1091"/>
    </location>
</feature>
<feature type="transmembrane region" description="Helical" evidence="14">
    <location>
        <begin position="989"/>
        <end position="1013"/>
    </location>
</feature>
<name>A0A2U3DXB6_PURLI</name>
<evidence type="ECO:0000256" key="5">
    <source>
        <dbReference type="ARBA" id="ARBA00022456"/>
    </source>
</evidence>
<evidence type="ECO:0000256" key="14">
    <source>
        <dbReference type="SAM" id="Phobius"/>
    </source>
</evidence>
<dbReference type="InterPro" id="IPR043519">
    <property type="entry name" value="NT_sf"/>
</dbReference>
<dbReference type="PANTHER" id="PTHR22981">
    <property type="entry name" value="3-HYDROXYISOBUTYRATE DEHYDROGENASE-RELATED"/>
    <property type="match status" value="1"/>
</dbReference>
<dbReference type="EC" id="1.1.1.31" evidence="4 12"/>
<evidence type="ECO:0000259" key="15">
    <source>
        <dbReference type="Pfam" id="PF03446"/>
    </source>
</evidence>
<feature type="region of interest" description="Disordered" evidence="13">
    <location>
        <begin position="749"/>
        <end position="772"/>
    </location>
</feature>
<feature type="region of interest" description="Disordered" evidence="13">
    <location>
        <begin position="877"/>
        <end position="904"/>
    </location>
</feature>
<accession>A0A2U3DXB6</accession>
<comment type="caution">
    <text evidence="17">The sequence shown here is derived from an EMBL/GenBank/DDBJ whole genome shotgun (WGS) entry which is preliminary data.</text>
</comment>
<dbReference type="Gene3D" id="1.10.1040.10">
    <property type="entry name" value="N-(1-d-carboxylethyl)-l-norvaline Dehydrogenase, domain 2"/>
    <property type="match status" value="1"/>
</dbReference>
<evidence type="ECO:0000259" key="16">
    <source>
        <dbReference type="Pfam" id="PF14833"/>
    </source>
</evidence>